<evidence type="ECO:0000256" key="2">
    <source>
        <dbReference type="ARBA" id="ARBA00022692"/>
    </source>
</evidence>
<gene>
    <name evidence="6" type="ORF">H9705_04885</name>
</gene>
<evidence type="ECO:0000256" key="4">
    <source>
        <dbReference type="ARBA" id="ARBA00023136"/>
    </source>
</evidence>
<evidence type="ECO:0000256" key="1">
    <source>
        <dbReference type="ARBA" id="ARBA00004141"/>
    </source>
</evidence>
<feature type="transmembrane region" description="Helical" evidence="5">
    <location>
        <begin position="161"/>
        <end position="184"/>
    </location>
</feature>
<accession>A0A9D2SN88</accession>
<feature type="transmembrane region" description="Helical" evidence="5">
    <location>
        <begin position="261"/>
        <end position="279"/>
    </location>
</feature>
<keyword evidence="3 5" id="KW-1133">Transmembrane helix</keyword>
<proteinExistence type="predicted"/>
<keyword evidence="2 5" id="KW-0812">Transmembrane</keyword>
<feature type="transmembrane region" description="Helical" evidence="5">
    <location>
        <begin position="220"/>
        <end position="241"/>
    </location>
</feature>
<dbReference type="EMBL" id="DWWU01000020">
    <property type="protein sequence ID" value="HJC15148.1"/>
    <property type="molecule type" value="Genomic_DNA"/>
</dbReference>
<dbReference type="InterPro" id="IPR027469">
    <property type="entry name" value="Cation_efflux_TMD_sf"/>
</dbReference>
<protein>
    <submittedName>
        <fullName evidence="6">Uncharacterized protein</fullName>
    </submittedName>
</protein>
<dbReference type="AlphaFoldDB" id="A0A9D2SN88"/>
<keyword evidence="4 5" id="KW-0472">Membrane</keyword>
<evidence type="ECO:0000256" key="5">
    <source>
        <dbReference type="SAM" id="Phobius"/>
    </source>
</evidence>
<reference evidence="6" key="2">
    <citation type="submission" date="2021-04" db="EMBL/GenBank/DDBJ databases">
        <authorList>
            <person name="Gilroy R."/>
        </authorList>
    </citation>
    <scope>NUCLEOTIDE SEQUENCE</scope>
    <source>
        <strain evidence="6">CHK185-5351</strain>
    </source>
</reference>
<feature type="transmembrane region" description="Helical" evidence="5">
    <location>
        <begin position="190"/>
        <end position="208"/>
    </location>
</feature>
<feature type="transmembrane region" description="Helical" evidence="5">
    <location>
        <begin position="115"/>
        <end position="133"/>
    </location>
</feature>
<organism evidence="6 7">
    <name type="scientific">Candidatus Fusicatenibacter intestinigallinarum</name>
    <dbReference type="NCBI Taxonomy" id="2838598"/>
    <lineage>
        <taxon>Bacteria</taxon>
        <taxon>Bacillati</taxon>
        <taxon>Bacillota</taxon>
        <taxon>Clostridia</taxon>
        <taxon>Lachnospirales</taxon>
        <taxon>Lachnospiraceae</taxon>
        <taxon>Fusicatenibacter</taxon>
    </lineage>
</organism>
<feature type="transmembrane region" description="Helical" evidence="5">
    <location>
        <begin position="82"/>
        <end position="103"/>
    </location>
</feature>
<dbReference type="SUPFAM" id="SSF161111">
    <property type="entry name" value="Cation efflux protein transmembrane domain-like"/>
    <property type="match status" value="1"/>
</dbReference>
<evidence type="ECO:0000313" key="6">
    <source>
        <dbReference type="EMBL" id="HJC15148.1"/>
    </source>
</evidence>
<reference evidence="6" key="1">
    <citation type="journal article" date="2021" name="PeerJ">
        <title>Extensive microbial diversity within the chicken gut microbiome revealed by metagenomics and culture.</title>
        <authorList>
            <person name="Gilroy R."/>
            <person name="Ravi A."/>
            <person name="Getino M."/>
            <person name="Pursley I."/>
            <person name="Horton D.L."/>
            <person name="Alikhan N.F."/>
            <person name="Baker D."/>
            <person name="Gharbi K."/>
            <person name="Hall N."/>
            <person name="Watson M."/>
            <person name="Adriaenssens E.M."/>
            <person name="Foster-Nyarko E."/>
            <person name="Jarju S."/>
            <person name="Secka A."/>
            <person name="Antonio M."/>
            <person name="Oren A."/>
            <person name="Chaudhuri R.R."/>
            <person name="La Ragione R."/>
            <person name="Hildebrand F."/>
            <person name="Pallen M.J."/>
        </authorList>
    </citation>
    <scope>NUCLEOTIDE SEQUENCE</scope>
    <source>
        <strain evidence="6">CHK185-5351</strain>
    </source>
</reference>
<evidence type="ECO:0000256" key="3">
    <source>
        <dbReference type="ARBA" id="ARBA00022989"/>
    </source>
</evidence>
<comment type="subcellular location">
    <subcellularLocation>
        <location evidence="1">Membrane</location>
        <topology evidence="1">Multi-pass membrane protein</topology>
    </subcellularLocation>
</comment>
<dbReference type="GO" id="GO:0016020">
    <property type="term" value="C:membrane"/>
    <property type="evidence" value="ECO:0007669"/>
    <property type="project" value="UniProtKB-SubCell"/>
</dbReference>
<comment type="caution">
    <text evidence="6">The sequence shown here is derived from an EMBL/GenBank/DDBJ whole genome shotgun (WGS) entry which is preliminary data.</text>
</comment>
<dbReference type="Proteomes" id="UP000823849">
    <property type="component" value="Unassembled WGS sequence"/>
</dbReference>
<evidence type="ECO:0000313" key="7">
    <source>
        <dbReference type="Proteomes" id="UP000823849"/>
    </source>
</evidence>
<name>A0A9D2SN88_9FIRM</name>
<feature type="transmembrane region" description="Helical" evidence="5">
    <location>
        <begin position="35"/>
        <end position="54"/>
    </location>
</feature>
<sequence length="287" mass="31608">MKKGVTHLLIYLGAAVVSVLSVVQAQKNILPQAAGIAVYVLAAAVLTAACVCLYRDLRKGMVEKIFLAVRRTSLGAQFLEDYTFRTILTTLPSFSINVAYTFYNGVIGIMNRSAWFITMAVYYSLLGIMRYRAVQAGRKISRMEDPVQIRKKERSVIRTDGILLLLLNLALSGVVLLTISQGTAKTYSEIMVISIAAYTFYKITMAVIHMIKVRKMQSPILITIRNIGVADALVSMLTLQATMLASFREKSSMDANRMNGITGLAVCVLIAALGVSMIYDASRRKEV</sequence>